<keyword evidence="3 4" id="KW-0443">Lipid metabolism</keyword>
<evidence type="ECO:0000256" key="5">
    <source>
        <dbReference type="SAM" id="MobiDB-lite"/>
    </source>
</evidence>
<name>A0A5J5F1L6_9PEZI</name>
<feature type="active site" description="Nucleophile" evidence="4">
    <location>
        <position position="313"/>
    </location>
</feature>
<feature type="active site" description="Proton acceptor" evidence="4">
    <location>
        <position position="455"/>
    </location>
</feature>
<dbReference type="PANTHER" id="PTHR24185:SF1">
    <property type="entry name" value="CALCIUM-INDEPENDENT PHOSPHOLIPASE A2-GAMMA"/>
    <property type="match status" value="1"/>
</dbReference>
<feature type="short sequence motif" description="GXGXXG" evidence="4">
    <location>
        <begin position="271"/>
        <end position="276"/>
    </location>
</feature>
<feature type="short sequence motif" description="GXSXG" evidence="4">
    <location>
        <begin position="311"/>
        <end position="315"/>
    </location>
</feature>
<feature type="region of interest" description="Disordered" evidence="5">
    <location>
        <begin position="153"/>
        <end position="211"/>
    </location>
</feature>
<evidence type="ECO:0000259" key="6">
    <source>
        <dbReference type="PROSITE" id="PS51635"/>
    </source>
</evidence>
<dbReference type="SUPFAM" id="SSF52151">
    <property type="entry name" value="FabD/lysophospholipase-like"/>
    <property type="match status" value="1"/>
</dbReference>
<protein>
    <submittedName>
        <fullName evidence="7">Acyl transferase/acyl hydrolase/lysophospholipase</fullName>
    </submittedName>
</protein>
<dbReference type="EMBL" id="VXIS01000052">
    <property type="protein sequence ID" value="KAA8909949.1"/>
    <property type="molecule type" value="Genomic_DNA"/>
</dbReference>
<dbReference type="InParanoid" id="A0A5J5F1L6"/>
<reference evidence="7 8" key="1">
    <citation type="submission" date="2019-09" db="EMBL/GenBank/DDBJ databases">
        <title>Draft genome of the ectomycorrhizal ascomycete Sphaerosporella brunnea.</title>
        <authorList>
            <consortium name="DOE Joint Genome Institute"/>
            <person name="Benucci G.M."/>
            <person name="Marozzi G."/>
            <person name="Antonielli L."/>
            <person name="Sanchez S."/>
            <person name="Marco P."/>
            <person name="Wang X."/>
            <person name="Falini L.B."/>
            <person name="Barry K."/>
            <person name="Haridas S."/>
            <person name="Lipzen A."/>
            <person name="Labutti K."/>
            <person name="Grigoriev I.V."/>
            <person name="Murat C."/>
            <person name="Martin F."/>
            <person name="Albertini E."/>
            <person name="Donnini D."/>
            <person name="Bonito G."/>
        </authorList>
    </citation>
    <scope>NUCLEOTIDE SEQUENCE [LARGE SCALE GENOMIC DNA]</scope>
    <source>
        <strain evidence="7 8">Sb_GMNB300</strain>
    </source>
</reference>
<dbReference type="PANTHER" id="PTHR24185">
    <property type="entry name" value="CALCIUM-INDEPENDENT PHOSPHOLIPASE A2-GAMMA"/>
    <property type="match status" value="1"/>
</dbReference>
<evidence type="ECO:0000256" key="4">
    <source>
        <dbReference type="PROSITE-ProRule" id="PRU01161"/>
    </source>
</evidence>
<sequence length="847" mass="93160">MEVAGLSLAVFSFIVRDLSFFQNASSVKNNVRRLEMERVRFRNTCQRLLEGLVPPEDVDKLLEGWDDRVFHEALQSRLPAHSRDFLAAATKLLFQLQSLRDVLGLSVGNSYELDPSSQRRRYKRIRLIDKKELLAVLDGISWMNTELERLVSSLPTHTPSRRTPSSPSFASPTYSGPSQPSEASSLTQSPTLGPFTPGQEPSHEGATSPTFLHNPLADISLGVEHDDVDNVAVPSDTLESAGSDSSESEISSFHSVAHAHRRRLRLLSLDGGGVRGISSLVILKHLMSSLEESGAIAKGTRPWEYFDLIAGTSTGGIIAILLGRLCLSIDECIDLYENLGGEIFGKAKSLHTGTMFSSSKLEETIRRIVDERTGVGSALLQQYSGGQLCPVFVVAIDKERANLPDAVTLFRSYYVPNDQFRGVSIVEAVRATSAAPTFFKPMRISNSTETKYFVDGGLGHNNPILHLIEEAEMMYPSAEIGCIVSLGTGVQQGLKLAAEGTVRTNMLWLPFFGKLAAKLDAALVAAALATSSEHIHRFAESKFRGTGIYYRFNVCEQTDIKLFEHRKMGAMVKATNEYLKQASTAEFTRKCVARLQNLRVDLNPRHTRRTFSSPNDIQTLIESTVNPTILETIRQQPVETTWDIPPEMLWSQCTDYEVFPTMQLEEYAAAEGLPFGHLTLLFNILHGGQIKPAAGVPPGPETGRRHRFQPQKPVHVPPGRWRAGMAYMLMAGAVNQREEAQSGPSAGGRRNSNSEACIMLGISVFAKRGNALEPEPTVPIYEAATVSVPVPKGCAAWALIESGASFEVNEGDQVIFEVWWDLANVSEETPHCPKLHFGGIRLTSIDD</sequence>
<accession>A0A5J5F1L6</accession>
<feature type="short sequence motif" description="DGA/G" evidence="4">
    <location>
        <begin position="455"/>
        <end position="457"/>
    </location>
</feature>
<dbReference type="GO" id="GO:0019369">
    <property type="term" value="P:arachidonate metabolic process"/>
    <property type="evidence" value="ECO:0007669"/>
    <property type="project" value="TreeGrafter"/>
</dbReference>
<feature type="domain" description="PNPLA" evidence="6">
    <location>
        <begin position="267"/>
        <end position="468"/>
    </location>
</feature>
<evidence type="ECO:0000256" key="2">
    <source>
        <dbReference type="ARBA" id="ARBA00022963"/>
    </source>
</evidence>
<dbReference type="AlphaFoldDB" id="A0A5J5F1L6"/>
<keyword evidence="7" id="KW-0808">Transferase</keyword>
<dbReference type="Pfam" id="PF01734">
    <property type="entry name" value="Patatin"/>
    <property type="match status" value="1"/>
</dbReference>
<dbReference type="GO" id="GO:0047499">
    <property type="term" value="F:calcium-independent phospholipase A2 activity"/>
    <property type="evidence" value="ECO:0007669"/>
    <property type="project" value="TreeGrafter"/>
</dbReference>
<keyword evidence="2 4" id="KW-0442">Lipid degradation</keyword>
<organism evidence="7 8">
    <name type="scientific">Sphaerosporella brunnea</name>
    <dbReference type="NCBI Taxonomy" id="1250544"/>
    <lineage>
        <taxon>Eukaryota</taxon>
        <taxon>Fungi</taxon>
        <taxon>Dikarya</taxon>
        <taxon>Ascomycota</taxon>
        <taxon>Pezizomycotina</taxon>
        <taxon>Pezizomycetes</taxon>
        <taxon>Pezizales</taxon>
        <taxon>Pyronemataceae</taxon>
        <taxon>Sphaerosporella</taxon>
    </lineage>
</organism>
<evidence type="ECO:0000256" key="3">
    <source>
        <dbReference type="ARBA" id="ARBA00023098"/>
    </source>
</evidence>
<feature type="compositionally biased region" description="Low complexity" evidence="5">
    <location>
        <begin position="153"/>
        <end position="175"/>
    </location>
</feature>
<dbReference type="PROSITE" id="PS51635">
    <property type="entry name" value="PNPLA"/>
    <property type="match status" value="1"/>
</dbReference>
<dbReference type="GO" id="GO:0016020">
    <property type="term" value="C:membrane"/>
    <property type="evidence" value="ECO:0007669"/>
    <property type="project" value="TreeGrafter"/>
</dbReference>
<evidence type="ECO:0000256" key="1">
    <source>
        <dbReference type="ARBA" id="ARBA00022801"/>
    </source>
</evidence>
<dbReference type="GO" id="GO:0046486">
    <property type="term" value="P:glycerolipid metabolic process"/>
    <property type="evidence" value="ECO:0007669"/>
    <property type="project" value="UniProtKB-ARBA"/>
</dbReference>
<dbReference type="GO" id="GO:0016740">
    <property type="term" value="F:transferase activity"/>
    <property type="evidence" value="ECO:0007669"/>
    <property type="project" value="UniProtKB-KW"/>
</dbReference>
<dbReference type="OrthoDB" id="1658288at2759"/>
<dbReference type="GO" id="GO:0016042">
    <property type="term" value="P:lipid catabolic process"/>
    <property type="evidence" value="ECO:0007669"/>
    <property type="project" value="UniProtKB-UniRule"/>
</dbReference>
<dbReference type="Proteomes" id="UP000326924">
    <property type="component" value="Unassembled WGS sequence"/>
</dbReference>
<evidence type="ECO:0000313" key="7">
    <source>
        <dbReference type="EMBL" id="KAA8909949.1"/>
    </source>
</evidence>
<gene>
    <name evidence="7" type="ORF">FN846DRAFT_1007745</name>
</gene>
<keyword evidence="8" id="KW-1185">Reference proteome</keyword>
<evidence type="ECO:0000313" key="8">
    <source>
        <dbReference type="Proteomes" id="UP000326924"/>
    </source>
</evidence>
<feature type="compositionally biased region" description="Polar residues" evidence="5">
    <location>
        <begin position="176"/>
        <end position="191"/>
    </location>
</feature>
<proteinExistence type="predicted"/>
<comment type="caution">
    <text evidence="7">The sequence shown here is derived from an EMBL/GenBank/DDBJ whole genome shotgun (WGS) entry which is preliminary data.</text>
</comment>
<keyword evidence="1 4" id="KW-0378">Hydrolase</keyword>
<dbReference type="InterPro" id="IPR002641">
    <property type="entry name" value="PNPLA_dom"/>
</dbReference>
<dbReference type="Gene3D" id="3.40.1090.10">
    <property type="entry name" value="Cytosolic phospholipase A2 catalytic domain"/>
    <property type="match status" value="1"/>
</dbReference>
<dbReference type="InterPro" id="IPR016035">
    <property type="entry name" value="Acyl_Trfase/lysoPLipase"/>
</dbReference>